<dbReference type="Pfam" id="PF02089">
    <property type="entry name" value="Palm_thioest"/>
    <property type="match status" value="2"/>
</dbReference>
<organism evidence="3 4">
    <name type="scientific">Paratrimastix pyriformis</name>
    <dbReference type="NCBI Taxonomy" id="342808"/>
    <lineage>
        <taxon>Eukaryota</taxon>
        <taxon>Metamonada</taxon>
        <taxon>Preaxostyla</taxon>
        <taxon>Paratrimastigidae</taxon>
        <taxon>Paratrimastix</taxon>
    </lineage>
</organism>
<proteinExistence type="predicted"/>
<dbReference type="Gene3D" id="3.40.50.1820">
    <property type="entry name" value="alpha/beta hydrolase"/>
    <property type="match status" value="1"/>
</dbReference>
<dbReference type="PANTHER" id="PTHR11247">
    <property type="entry name" value="PALMITOYL-PROTEIN THIOESTERASE/DOLICHYLDIPHOSPHATASE 1"/>
    <property type="match status" value="1"/>
</dbReference>
<evidence type="ECO:0000256" key="1">
    <source>
        <dbReference type="ARBA" id="ARBA00022801"/>
    </source>
</evidence>
<evidence type="ECO:0000256" key="2">
    <source>
        <dbReference type="SAM" id="SignalP"/>
    </source>
</evidence>
<accession>A0ABQ8ULJ3</accession>
<evidence type="ECO:0000313" key="3">
    <source>
        <dbReference type="EMBL" id="KAJ4459307.1"/>
    </source>
</evidence>
<dbReference type="Proteomes" id="UP001141327">
    <property type="component" value="Unassembled WGS sequence"/>
</dbReference>
<keyword evidence="1" id="KW-0378">Hydrolase</keyword>
<dbReference type="InterPro" id="IPR029058">
    <property type="entry name" value="AB_hydrolase_fold"/>
</dbReference>
<dbReference type="EMBL" id="JAPMOS010000021">
    <property type="protein sequence ID" value="KAJ4459307.1"/>
    <property type="molecule type" value="Genomic_DNA"/>
</dbReference>
<feature type="chain" id="PRO_5046261030" evidence="2">
    <location>
        <begin position="20"/>
        <end position="277"/>
    </location>
</feature>
<sequence length="277" mass="30731">MTPSKFVFLLAVLATVSLAAPTPIVLLHGIKATNQTMAHVADLLRQTIPGVYVHNAEIGKGDVDSFWPMTKQIDYLCKDLAADPHLQGGFNVFTVSQGGLVTRGYVERCNSPPVRNIAFWVSPQAGVSGVPMVEPWCDQVFHNSSLCYALDHVFDAVVYTKEVQRPAGRPGQPARGQEPQYRANMLALHDIVMVHSDIDKVLVPRESSSWVQYGPDGKTLVPLQQTEMYKQDWIGLRTLEESGRLRFATVSIPHDDYYSPAFDGLFTKHALPVLMKN</sequence>
<dbReference type="PANTHER" id="PTHR11247:SF67">
    <property type="entry name" value="PALMITOYL-PROTEIN THIOESTERASE 3"/>
    <property type="match status" value="1"/>
</dbReference>
<dbReference type="SUPFAM" id="SSF53474">
    <property type="entry name" value="alpha/beta-Hydrolases"/>
    <property type="match status" value="1"/>
</dbReference>
<keyword evidence="4" id="KW-1185">Reference proteome</keyword>
<protein>
    <submittedName>
        <fullName evidence="3">Palmitoyl protein thioesterase</fullName>
    </submittedName>
</protein>
<name>A0ABQ8ULJ3_9EUKA</name>
<reference evidence="3" key="1">
    <citation type="journal article" date="2022" name="bioRxiv">
        <title>Genomics of Preaxostyla Flagellates Illuminates Evolutionary Transitions and the Path Towards Mitochondrial Loss.</title>
        <authorList>
            <person name="Novak L.V.F."/>
            <person name="Treitli S.C."/>
            <person name="Pyrih J."/>
            <person name="Halakuc P."/>
            <person name="Pipaliya S.V."/>
            <person name="Vacek V."/>
            <person name="Brzon O."/>
            <person name="Soukal P."/>
            <person name="Eme L."/>
            <person name="Dacks J.B."/>
            <person name="Karnkowska A."/>
            <person name="Elias M."/>
            <person name="Hampl V."/>
        </authorList>
    </citation>
    <scope>NUCLEOTIDE SEQUENCE</scope>
    <source>
        <strain evidence="3">RCP-MX</strain>
    </source>
</reference>
<evidence type="ECO:0000313" key="4">
    <source>
        <dbReference type="Proteomes" id="UP001141327"/>
    </source>
</evidence>
<keyword evidence="2" id="KW-0732">Signal</keyword>
<gene>
    <name evidence="3" type="ORF">PAPYR_4861</name>
</gene>
<feature type="signal peptide" evidence="2">
    <location>
        <begin position="1"/>
        <end position="19"/>
    </location>
</feature>
<comment type="caution">
    <text evidence="3">The sequence shown here is derived from an EMBL/GenBank/DDBJ whole genome shotgun (WGS) entry which is preliminary data.</text>
</comment>